<dbReference type="InterPro" id="IPR003706">
    <property type="entry name" value="CstA_N"/>
</dbReference>
<evidence type="ECO:0000256" key="3">
    <source>
        <dbReference type="ARBA" id="ARBA00022475"/>
    </source>
</evidence>
<dbReference type="InterPro" id="IPR051605">
    <property type="entry name" value="CstA"/>
</dbReference>
<keyword evidence="4 7" id="KW-0812">Transmembrane</keyword>
<evidence type="ECO:0000259" key="8">
    <source>
        <dbReference type="Pfam" id="PF02554"/>
    </source>
</evidence>
<gene>
    <name evidence="9" type="ORF">N7Z68_13820</name>
</gene>
<feature type="transmembrane region" description="Helical" evidence="7">
    <location>
        <begin position="6"/>
        <end position="23"/>
    </location>
</feature>
<feature type="transmembrane region" description="Helical" evidence="7">
    <location>
        <begin position="412"/>
        <end position="432"/>
    </location>
</feature>
<feature type="transmembrane region" description="Helical" evidence="7">
    <location>
        <begin position="438"/>
        <end position="460"/>
    </location>
</feature>
<dbReference type="PANTHER" id="PTHR30252">
    <property type="entry name" value="INNER MEMBRANE PEPTIDE TRANSPORTER"/>
    <property type="match status" value="1"/>
</dbReference>
<sequence length="477" mass="52034">MITFLASIVLLVLGYIFYSKMVEKVFGIDDNRKTPAYTKLDGLDFMPMSWAKGSLIQLLNIAGLGPIFGAIMGALYGPVAFIWIVVGAIFAGAVHDYFAGMMSVRHGGDQYPSIVGRYLGTTAKTIINIISIILMILVAAAFTAGPAQLLSSVTPLSFTVAIFIIFGYFLVAALLPINKIIGRIYPIFGAVLIFMALAIGIGLLFQDQPIPNLTFENLHPQELPIWPLIMITISCGAISGFHSTQSPIIARTMKKESDGRKVFYGAMIVEAIIAMIWAAAAMTFFGNTGGLQAMLAEGGPAGVVDHISKSMLGTLGGILAIIGVIILPVTTGDTALRSSRMMLVDLLRNFWKLEAKWKQSLLAIPVIIPTFYLTQIDYSFLWRYVGWTNQVVATVMLWTAAIYLLQKGKFHWICSIPALFMTGVVGTYIFYAPEGFSLPYPVSVGIGIAVTTIVAIWFIFQMRKAKLVQLEQKQNVA</sequence>
<evidence type="ECO:0000256" key="2">
    <source>
        <dbReference type="ARBA" id="ARBA00007755"/>
    </source>
</evidence>
<keyword evidence="5 7" id="KW-1133">Transmembrane helix</keyword>
<feature type="transmembrane region" description="Helical" evidence="7">
    <location>
        <begin position="125"/>
        <end position="144"/>
    </location>
</feature>
<evidence type="ECO:0000256" key="4">
    <source>
        <dbReference type="ARBA" id="ARBA00022692"/>
    </source>
</evidence>
<feature type="transmembrane region" description="Helical" evidence="7">
    <location>
        <begin position="357"/>
        <end position="375"/>
    </location>
</feature>
<feature type="transmembrane region" description="Helical" evidence="7">
    <location>
        <begin position="387"/>
        <end position="405"/>
    </location>
</feature>
<evidence type="ECO:0000256" key="7">
    <source>
        <dbReference type="SAM" id="Phobius"/>
    </source>
</evidence>
<keyword evidence="3" id="KW-1003">Cell membrane</keyword>
<feature type="transmembrane region" description="Helical" evidence="7">
    <location>
        <begin position="262"/>
        <end position="285"/>
    </location>
</feature>
<comment type="caution">
    <text evidence="9">The sequence shown here is derived from an EMBL/GenBank/DDBJ whole genome shotgun (WGS) entry which is preliminary data.</text>
</comment>
<feature type="domain" description="CstA N-terminal" evidence="8">
    <location>
        <begin position="282"/>
        <end position="423"/>
    </location>
</feature>
<feature type="transmembrane region" description="Helical" evidence="7">
    <location>
        <begin position="315"/>
        <end position="336"/>
    </location>
</feature>
<feature type="transmembrane region" description="Helical" evidence="7">
    <location>
        <begin position="156"/>
        <end position="177"/>
    </location>
</feature>
<feature type="transmembrane region" description="Helical" evidence="7">
    <location>
        <begin position="55"/>
        <end position="75"/>
    </location>
</feature>
<feature type="transmembrane region" description="Helical" evidence="7">
    <location>
        <begin position="81"/>
        <end position="104"/>
    </location>
</feature>
<dbReference type="Proteomes" id="UP001148125">
    <property type="component" value="Unassembled WGS sequence"/>
</dbReference>
<dbReference type="PANTHER" id="PTHR30252:SF4">
    <property type="entry name" value="CARBON STARVATION"/>
    <property type="match status" value="1"/>
</dbReference>
<evidence type="ECO:0000313" key="10">
    <source>
        <dbReference type="Proteomes" id="UP001148125"/>
    </source>
</evidence>
<evidence type="ECO:0000256" key="1">
    <source>
        <dbReference type="ARBA" id="ARBA00004651"/>
    </source>
</evidence>
<keyword evidence="6 7" id="KW-0472">Membrane</keyword>
<name>A0ABT5VG67_9BACI</name>
<evidence type="ECO:0000256" key="5">
    <source>
        <dbReference type="ARBA" id="ARBA00022989"/>
    </source>
</evidence>
<reference evidence="9" key="1">
    <citation type="submission" date="2024-05" db="EMBL/GenBank/DDBJ databases">
        <title>Alkalihalobacillus sp. strain MEB203 novel alkaliphilic bacterium from Lonar Lake, India.</title>
        <authorList>
            <person name="Joshi A."/>
            <person name="Thite S."/>
            <person name="Mengade P."/>
        </authorList>
    </citation>
    <scope>NUCLEOTIDE SEQUENCE</scope>
    <source>
        <strain evidence="9">MEB 203</strain>
    </source>
</reference>
<dbReference type="RefSeq" id="WP_275119065.1">
    <property type="nucleotide sequence ID" value="NZ_JAOTPO010000009.1"/>
</dbReference>
<feature type="transmembrane region" description="Helical" evidence="7">
    <location>
        <begin position="225"/>
        <end position="241"/>
    </location>
</feature>
<accession>A0ABT5VG67</accession>
<evidence type="ECO:0000313" key="9">
    <source>
        <dbReference type="EMBL" id="MDE5414453.1"/>
    </source>
</evidence>
<feature type="transmembrane region" description="Helical" evidence="7">
    <location>
        <begin position="184"/>
        <end position="205"/>
    </location>
</feature>
<feature type="domain" description="CstA N-terminal" evidence="8">
    <location>
        <begin position="3"/>
        <end position="202"/>
    </location>
</feature>
<dbReference type="EMBL" id="JAOTPO010000009">
    <property type="protein sequence ID" value="MDE5414453.1"/>
    <property type="molecule type" value="Genomic_DNA"/>
</dbReference>
<keyword evidence="10" id="KW-1185">Reference proteome</keyword>
<organism evidence="9 10">
    <name type="scientific">Alkalihalobacterium chitinilyticum</name>
    <dbReference type="NCBI Taxonomy" id="2980103"/>
    <lineage>
        <taxon>Bacteria</taxon>
        <taxon>Bacillati</taxon>
        <taxon>Bacillota</taxon>
        <taxon>Bacilli</taxon>
        <taxon>Bacillales</taxon>
        <taxon>Bacillaceae</taxon>
        <taxon>Alkalihalobacterium</taxon>
    </lineage>
</organism>
<protein>
    <submittedName>
        <fullName evidence="9">Carbon starvation protein A</fullName>
    </submittedName>
</protein>
<dbReference type="Pfam" id="PF02554">
    <property type="entry name" value="CstA"/>
    <property type="match status" value="2"/>
</dbReference>
<comment type="similarity">
    <text evidence="2">Belongs to the peptide transporter carbon starvation (CstA) (TC 2.A.114) family.</text>
</comment>
<evidence type="ECO:0000256" key="6">
    <source>
        <dbReference type="ARBA" id="ARBA00023136"/>
    </source>
</evidence>
<proteinExistence type="inferred from homology"/>
<comment type="subcellular location">
    <subcellularLocation>
        <location evidence="1">Cell membrane</location>
        <topology evidence="1">Multi-pass membrane protein</topology>
    </subcellularLocation>
</comment>